<dbReference type="Pfam" id="PF16320">
    <property type="entry name" value="Ribosomal_L12_N"/>
    <property type="match status" value="1"/>
</dbReference>
<dbReference type="InterPro" id="IPR013823">
    <property type="entry name" value="Ribosomal_bL12_C"/>
</dbReference>
<reference evidence="8" key="1">
    <citation type="submission" date="2016-11" db="EMBL/GenBank/DDBJ databases">
        <title>Complete Chloroplast Genome of Thorea hispida.</title>
        <authorList>
            <person name="Nan F."/>
            <person name="Xie S."/>
        </authorList>
    </citation>
    <scope>NUCLEOTIDE SEQUENCE</scope>
</reference>
<dbReference type="GO" id="GO:0003735">
    <property type="term" value="F:structural constituent of ribosome"/>
    <property type="evidence" value="ECO:0007669"/>
    <property type="project" value="InterPro"/>
</dbReference>
<feature type="domain" description="Large ribosomal subunit protein bL12 oligomerization" evidence="6">
    <location>
        <begin position="5"/>
        <end position="35"/>
    </location>
</feature>
<dbReference type="SUPFAM" id="SSF54736">
    <property type="entry name" value="ClpS-like"/>
    <property type="match status" value="1"/>
</dbReference>
<feature type="domain" description="Large ribosomal subunit protein bL12 C-terminal" evidence="5">
    <location>
        <begin position="66"/>
        <end position="132"/>
    </location>
</feature>
<evidence type="ECO:0000256" key="3">
    <source>
        <dbReference type="ARBA" id="ARBA00023274"/>
    </source>
</evidence>
<dbReference type="GO" id="GO:0022625">
    <property type="term" value="C:cytosolic large ribosomal subunit"/>
    <property type="evidence" value="ECO:0007669"/>
    <property type="project" value="TreeGrafter"/>
</dbReference>
<dbReference type="PANTHER" id="PTHR45987:SF4">
    <property type="entry name" value="LARGE RIBOSOMAL SUBUNIT PROTEIN BL12M"/>
    <property type="match status" value="1"/>
</dbReference>
<sequence>MISTKISGIIEELKSLTLLEASQLVKSIEETFDIDVSQVSGASSMMMPDQRNGLQVSVETEEKIDFNVILADVPSSKKIAILKVVRSITGLGLKDAKDLVESAPQLLKSGISKEDAQEIKNKLEQEGAKIEIS</sequence>
<dbReference type="PANTHER" id="PTHR45987">
    <property type="entry name" value="39S RIBOSOMAL PROTEIN L12"/>
    <property type="match status" value="1"/>
</dbReference>
<protein>
    <recommendedName>
        <fullName evidence="4">50S ribosomal protein L12, chloroplastic</fullName>
    </recommendedName>
</protein>
<dbReference type="SUPFAM" id="SSF48300">
    <property type="entry name" value="Ribosomal protein L7/12, oligomerisation (N-terminal) domain"/>
    <property type="match status" value="1"/>
</dbReference>
<accession>A0A1C9CAP6</accession>
<dbReference type="Pfam" id="PF00542">
    <property type="entry name" value="Ribosomal_L12"/>
    <property type="match status" value="1"/>
</dbReference>
<dbReference type="EMBL" id="KY083065">
    <property type="protein sequence ID" value="ARX95808.1"/>
    <property type="molecule type" value="Genomic_DNA"/>
</dbReference>
<dbReference type="Gene3D" id="3.30.1390.10">
    <property type="match status" value="1"/>
</dbReference>
<reference evidence="7" key="2">
    <citation type="journal article" date="2018" name="PLoS ONE">
        <title>Plastid genome analysis of three Nemaliophycidae red algal species suggests environmental adaptation for iron limited habitats.</title>
        <authorList>
            <person name="Cho C.H."/>
            <person name="Choi J.W."/>
            <person name="Lam D.W."/>
            <person name="Kim K.M."/>
            <person name="Yoon H.S."/>
        </authorList>
    </citation>
    <scope>NUCLEOTIDE SEQUENCE</scope>
</reference>
<evidence type="ECO:0000259" key="5">
    <source>
        <dbReference type="Pfam" id="PF00542"/>
    </source>
</evidence>
<gene>
    <name evidence="7" type="primary">rpl12</name>
    <name evidence="7" type="ORF">Thor_147</name>
</gene>
<dbReference type="CDD" id="cd00387">
    <property type="entry name" value="Ribosomal_L7_L12"/>
    <property type="match status" value="1"/>
</dbReference>
<dbReference type="Gene3D" id="1.20.5.710">
    <property type="entry name" value="Single helix bin"/>
    <property type="match status" value="1"/>
</dbReference>
<proteinExistence type="inferred from homology"/>
<dbReference type="AlphaFoldDB" id="A0A1C9CAP6"/>
<evidence type="ECO:0000256" key="4">
    <source>
        <dbReference type="ARBA" id="ARBA00035505"/>
    </source>
</evidence>
<keyword evidence="7" id="KW-0934">Plastid</keyword>
<organism evidence="7">
    <name type="scientific">Thorea hispida</name>
    <dbReference type="NCBI Taxonomy" id="202687"/>
    <lineage>
        <taxon>Eukaryota</taxon>
        <taxon>Rhodophyta</taxon>
        <taxon>Florideophyceae</taxon>
        <taxon>Nemaliophycidae</taxon>
        <taxon>Thoreales</taxon>
        <taxon>Thoreaceae</taxon>
        <taxon>Thorea</taxon>
    </lineage>
</organism>
<evidence type="ECO:0000256" key="1">
    <source>
        <dbReference type="ARBA" id="ARBA00007197"/>
    </source>
</evidence>
<geneLocation type="plastid" evidence="7"/>
<dbReference type="HAMAP" id="MF_00368">
    <property type="entry name" value="Ribosomal_bL12"/>
    <property type="match status" value="1"/>
</dbReference>
<keyword evidence="8" id="KW-0150">Chloroplast</keyword>
<keyword evidence="3" id="KW-0687">Ribonucleoprotein</keyword>
<evidence type="ECO:0000313" key="7">
    <source>
        <dbReference type="EMBL" id="AOM65439.1"/>
    </source>
</evidence>
<keyword evidence="2 7" id="KW-0689">Ribosomal protein</keyword>
<evidence type="ECO:0000256" key="2">
    <source>
        <dbReference type="ARBA" id="ARBA00022980"/>
    </source>
</evidence>
<dbReference type="FunFam" id="3.30.1390.10:FF:000001">
    <property type="entry name" value="50S ribosomal protein L7/L12"/>
    <property type="match status" value="1"/>
</dbReference>
<dbReference type="InterPro" id="IPR036235">
    <property type="entry name" value="Ribosomal_bL12_oligo_N_sf"/>
</dbReference>
<dbReference type="GO" id="GO:0006412">
    <property type="term" value="P:translation"/>
    <property type="evidence" value="ECO:0007669"/>
    <property type="project" value="InterPro"/>
</dbReference>
<dbReference type="EMBL" id="KX284714">
    <property type="protein sequence ID" value="AOM65439.1"/>
    <property type="molecule type" value="Genomic_DNA"/>
</dbReference>
<evidence type="ECO:0000259" key="6">
    <source>
        <dbReference type="Pfam" id="PF16320"/>
    </source>
</evidence>
<name>A0A1C9CAP6_9FLOR</name>
<dbReference type="GO" id="GO:0003729">
    <property type="term" value="F:mRNA binding"/>
    <property type="evidence" value="ECO:0007669"/>
    <property type="project" value="TreeGrafter"/>
</dbReference>
<dbReference type="InterPro" id="IPR008932">
    <property type="entry name" value="Ribosomal_bL12_oligo"/>
</dbReference>
<dbReference type="InterPro" id="IPR000206">
    <property type="entry name" value="Ribosomal_bL12"/>
</dbReference>
<dbReference type="InterPro" id="IPR014719">
    <property type="entry name" value="Ribosomal_bL12_C/ClpS-like"/>
</dbReference>
<evidence type="ECO:0000313" key="8">
    <source>
        <dbReference type="EMBL" id="ARX95808.1"/>
    </source>
</evidence>
<dbReference type="GeneID" id="29072844"/>
<comment type="similarity">
    <text evidence="1">Belongs to the bacterial ribosomal protein bL12 family.</text>
</comment>
<dbReference type="NCBIfam" id="TIGR00855">
    <property type="entry name" value="L12"/>
    <property type="match status" value="1"/>
</dbReference>
<dbReference type="RefSeq" id="YP_009296504.1">
    <property type="nucleotide sequence ID" value="NC_031171.1"/>
</dbReference>